<dbReference type="PROSITE" id="PS50902">
    <property type="entry name" value="FLAVODOXIN_LIKE"/>
    <property type="match status" value="1"/>
</dbReference>
<dbReference type="Proteomes" id="UP000004477">
    <property type="component" value="Unassembled WGS sequence"/>
</dbReference>
<dbReference type="GO" id="GO:0016491">
    <property type="term" value="F:oxidoreductase activity"/>
    <property type="evidence" value="ECO:0007669"/>
    <property type="project" value="InterPro"/>
</dbReference>
<dbReference type="Gene3D" id="3.40.50.360">
    <property type="match status" value="1"/>
</dbReference>
<dbReference type="Gene3D" id="3.60.15.10">
    <property type="entry name" value="Ribonuclease Z/Hydroxyacylglutathione hydrolase-like"/>
    <property type="match status" value="1"/>
</dbReference>
<name>D1PGB2_9BACT</name>
<dbReference type="GO" id="GO:0046872">
    <property type="term" value="F:metal ion binding"/>
    <property type="evidence" value="ECO:0007669"/>
    <property type="project" value="InterPro"/>
</dbReference>
<comment type="similarity">
    <text evidence="1">In the N-terminal section; belongs to the zinc metallo-hydrolase group 3 family.</text>
</comment>
<dbReference type="PANTHER" id="PTHR43717:SF1">
    <property type="entry name" value="ANAEROBIC NITRIC OXIDE REDUCTASE FLAVORUBREDOXIN"/>
    <property type="match status" value="1"/>
</dbReference>
<proteinExistence type="inferred from homology"/>
<comment type="caution">
    <text evidence="3">The sequence shown here is derived from an EMBL/GenBank/DDBJ whole genome shotgun (WGS) entry which is preliminary data.</text>
</comment>
<feature type="domain" description="Flavodoxin-like" evidence="2">
    <location>
        <begin position="268"/>
        <end position="408"/>
    </location>
</feature>
<dbReference type="InterPro" id="IPR016440">
    <property type="entry name" value="Rubredoxin-O_OxRdtase"/>
</dbReference>
<dbReference type="InterPro" id="IPR029039">
    <property type="entry name" value="Flavoprotein-like_sf"/>
</dbReference>
<dbReference type="CDD" id="cd07709">
    <property type="entry name" value="flavodiiron_proteins_MBL-fold"/>
    <property type="match status" value="1"/>
</dbReference>
<evidence type="ECO:0000259" key="2">
    <source>
        <dbReference type="PROSITE" id="PS50902"/>
    </source>
</evidence>
<evidence type="ECO:0000256" key="1">
    <source>
        <dbReference type="ARBA" id="ARBA00007121"/>
    </source>
</evidence>
<reference evidence="3" key="1">
    <citation type="submission" date="2009-11" db="EMBL/GenBank/DDBJ databases">
        <authorList>
            <person name="Weinstock G."/>
            <person name="Sodergren E."/>
            <person name="Clifton S."/>
            <person name="Fulton L."/>
            <person name="Fulton B."/>
            <person name="Courtney L."/>
            <person name="Fronick C."/>
            <person name="Harrison M."/>
            <person name="Strong C."/>
            <person name="Farmer C."/>
            <person name="Delahaunty K."/>
            <person name="Markovic C."/>
            <person name="Hall O."/>
            <person name="Minx P."/>
            <person name="Tomlinson C."/>
            <person name="Mitreva M."/>
            <person name="Nelson J."/>
            <person name="Hou S."/>
            <person name="Wollam A."/>
            <person name="Pepin K.H."/>
            <person name="Johnson M."/>
            <person name="Bhonagiri V."/>
            <person name="Nash W.E."/>
            <person name="Warren W."/>
            <person name="Chinwalla A."/>
            <person name="Mardis E.R."/>
            <person name="Wilson R.K."/>
        </authorList>
    </citation>
    <scope>NUCLEOTIDE SEQUENCE [LARGE SCALE GENOMIC DNA]</scope>
    <source>
        <strain evidence="3">DSM 18205</strain>
    </source>
</reference>
<dbReference type="GO" id="GO:0009055">
    <property type="term" value="F:electron transfer activity"/>
    <property type="evidence" value="ECO:0007669"/>
    <property type="project" value="InterPro"/>
</dbReference>
<dbReference type="SMART" id="SM00849">
    <property type="entry name" value="Lactamase_B"/>
    <property type="match status" value="1"/>
</dbReference>
<keyword evidence="4" id="KW-1185">Reference proteome</keyword>
<organism evidence="3 4">
    <name type="scientific">Segatella copri DSM 18205</name>
    <dbReference type="NCBI Taxonomy" id="537011"/>
    <lineage>
        <taxon>Bacteria</taxon>
        <taxon>Pseudomonadati</taxon>
        <taxon>Bacteroidota</taxon>
        <taxon>Bacteroidia</taxon>
        <taxon>Bacteroidales</taxon>
        <taxon>Prevotellaceae</taxon>
        <taxon>Segatella</taxon>
    </lineage>
</organism>
<dbReference type="EMBL" id="ACBX02000040">
    <property type="protein sequence ID" value="EFB34277.1"/>
    <property type="molecule type" value="Genomic_DNA"/>
</dbReference>
<protein>
    <submittedName>
        <fullName evidence="3">Metallo-beta-lactamase domain protein</fullName>
    </submittedName>
</protein>
<dbReference type="Pfam" id="PF00258">
    <property type="entry name" value="Flavodoxin_1"/>
    <property type="match status" value="1"/>
</dbReference>
<evidence type="ECO:0000313" key="4">
    <source>
        <dbReference type="Proteomes" id="UP000004477"/>
    </source>
</evidence>
<dbReference type="PANTHER" id="PTHR43717">
    <property type="entry name" value="ANAEROBIC NITRIC OXIDE REDUCTASE FLAVORUBREDOXIN"/>
    <property type="match status" value="1"/>
</dbReference>
<dbReference type="Pfam" id="PF19583">
    <property type="entry name" value="ODP"/>
    <property type="match status" value="1"/>
</dbReference>
<dbReference type="PIRSF" id="PIRSF005243">
    <property type="entry name" value="ROO"/>
    <property type="match status" value="1"/>
</dbReference>
<dbReference type="InterPro" id="IPR001279">
    <property type="entry name" value="Metallo-B-lactamas"/>
</dbReference>
<sequence>MFPRNSEKKRRRNYKNIKDMTEITNKIYYVGVNDRNKHRFEGLWPLPNGVSYNSYIIDDEKVALVDTVEVDFFTQFLENIHEVIGDREIDYLIINHMEPDHSGSIALIKKYYPNIKIVGNKKTLGMLEGFYGVTDDVVEVKNGETLSLGNHELSFVLIPMVHWPETMVTLDAKNKVLFSGDAFGCFGALNGGIIDTEINCETFWLEMVRYYSNIVGKYGIPVQNALKKLAGVELDYICSTHGPVWHEHIEKVIGMYDKMSKYETEPGLVICYGTMYGNTERMAEIIARAASKAGVKNIVMYNISKTHHSYILRDIFRYKGLIVGAPTYNAGLYHEMEVLLSELANKDVKNHLLGWYGSHCWASKAVAKIQEWNETKLHYEPVGEPVDMKQAITPEVKAQCEALGKAMAEKLLAE</sequence>
<dbReference type="SUPFAM" id="SSF56281">
    <property type="entry name" value="Metallo-hydrolase/oxidoreductase"/>
    <property type="match status" value="1"/>
</dbReference>
<dbReference type="PaxDb" id="537011-PREVCOP_06276"/>
<gene>
    <name evidence="3" type="ORF">PREVCOP_06276</name>
</gene>
<dbReference type="STRING" id="537011.PREVCOP_06276"/>
<dbReference type="InterPro" id="IPR036866">
    <property type="entry name" value="RibonucZ/Hydroxyglut_hydro"/>
</dbReference>
<dbReference type="InterPro" id="IPR045761">
    <property type="entry name" value="ODP_dom"/>
</dbReference>
<accession>D1PGB2</accession>
<evidence type="ECO:0000313" key="3">
    <source>
        <dbReference type="EMBL" id="EFB34277.1"/>
    </source>
</evidence>
<dbReference type="AlphaFoldDB" id="D1PGB2"/>
<dbReference type="HOGENOM" id="CLU_017490_1_0_10"/>
<dbReference type="GO" id="GO:0010181">
    <property type="term" value="F:FMN binding"/>
    <property type="evidence" value="ECO:0007669"/>
    <property type="project" value="InterPro"/>
</dbReference>
<dbReference type="InterPro" id="IPR008254">
    <property type="entry name" value="Flavodoxin/NO_synth"/>
</dbReference>
<dbReference type="SUPFAM" id="SSF52218">
    <property type="entry name" value="Flavoproteins"/>
    <property type="match status" value="1"/>
</dbReference>